<keyword evidence="5" id="KW-0479">Metal-binding</keyword>
<keyword evidence="9" id="KW-0031">Aminopeptidase</keyword>
<dbReference type="Pfam" id="PF05195">
    <property type="entry name" value="AMP_N"/>
    <property type="match status" value="1"/>
</dbReference>
<proteinExistence type="inferred from homology"/>
<gene>
    <name evidence="9" type="ORF">SAMN05216270_10260</name>
</gene>
<comment type="cofactor">
    <cofactor evidence="2">
        <name>Mn(2+)</name>
        <dbReference type="ChEBI" id="CHEBI:29035"/>
    </cofactor>
</comment>
<dbReference type="STRING" id="58114.SAMN05216270_10260"/>
<comment type="catalytic activity">
    <reaction evidence="1">
        <text>Release of any N-terminal amino acid, including proline, that is linked to proline, even from a dipeptide or tripeptide.</text>
        <dbReference type="EC" id="3.4.11.9"/>
    </reaction>
</comment>
<dbReference type="InterPro" id="IPR007865">
    <property type="entry name" value="Aminopep_P_N"/>
</dbReference>
<dbReference type="Gene3D" id="3.90.230.10">
    <property type="entry name" value="Creatinase/methionine aminopeptidase superfamily"/>
    <property type="match status" value="1"/>
</dbReference>
<dbReference type="EC" id="3.4.11.9" evidence="4"/>
<organism evidence="9 10">
    <name type="scientific">Glycomyces harbinensis</name>
    <dbReference type="NCBI Taxonomy" id="58114"/>
    <lineage>
        <taxon>Bacteria</taxon>
        <taxon>Bacillati</taxon>
        <taxon>Actinomycetota</taxon>
        <taxon>Actinomycetes</taxon>
        <taxon>Glycomycetales</taxon>
        <taxon>Glycomycetaceae</taxon>
        <taxon>Glycomyces</taxon>
    </lineage>
</organism>
<dbReference type="Pfam" id="PF00557">
    <property type="entry name" value="Peptidase_M24"/>
    <property type="match status" value="1"/>
</dbReference>
<dbReference type="AlphaFoldDB" id="A0A1G6SGT2"/>
<reference evidence="10" key="1">
    <citation type="submission" date="2016-10" db="EMBL/GenBank/DDBJ databases">
        <authorList>
            <person name="Varghese N."/>
            <person name="Submissions S."/>
        </authorList>
    </citation>
    <scope>NUCLEOTIDE SEQUENCE [LARGE SCALE GENOMIC DNA]</scope>
    <source>
        <strain evidence="10">CGMCC 4.3516</strain>
    </source>
</reference>
<dbReference type="InterPro" id="IPR000994">
    <property type="entry name" value="Pept_M24"/>
</dbReference>
<dbReference type="GO" id="GO:0005829">
    <property type="term" value="C:cytosol"/>
    <property type="evidence" value="ECO:0007669"/>
    <property type="project" value="TreeGrafter"/>
</dbReference>
<dbReference type="OrthoDB" id="9806388at2"/>
<evidence type="ECO:0000256" key="4">
    <source>
        <dbReference type="ARBA" id="ARBA00012574"/>
    </source>
</evidence>
<evidence type="ECO:0000256" key="3">
    <source>
        <dbReference type="ARBA" id="ARBA00008766"/>
    </source>
</evidence>
<name>A0A1G6SGT2_9ACTN</name>
<dbReference type="GO" id="GO:0030145">
    <property type="term" value="F:manganese ion binding"/>
    <property type="evidence" value="ECO:0007669"/>
    <property type="project" value="InterPro"/>
</dbReference>
<dbReference type="GO" id="GO:0006508">
    <property type="term" value="P:proteolysis"/>
    <property type="evidence" value="ECO:0007669"/>
    <property type="project" value="TreeGrafter"/>
</dbReference>
<evidence type="ECO:0000313" key="10">
    <source>
        <dbReference type="Proteomes" id="UP000198949"/>
    </source>
</evidence>
<dbReference type="PANTHER" id="PTHR43226:SF4">
    <property type="entry name" value="XAA-PRO AMINOPEPTIDASE 3"/>
    <property type="match status" value="1"/>
</dbReference>
<keyword evidence="10" id="KW-1185">Reference proteome</keyword>
<evidence type="ECO:0000256" key="1">
    <source>
        <dbReference type="ARBA" id="ARBA00001424"/>
    </source>
</evidence>
<dbReference type="InterPro" id="IPR036005">
    <property type="entry name" value="Creatinase/aminopeptidase-like"/>
</dbReference>
<dbReference type="SUPFAM" id="SSF53092">
    <property type="entry name" value="Creatinase/prolidase N-terminal domain"/>
    <property type="match status" value="1"/>
</dbReference>
<evidence type="ECO:0000256" key="2">
    <source>
        <dbReference type="ARBA" id="ARBA00001936"/>
    </source>
</evidence>
<feature type="domain" description="Aminopeptidase P N-terminal" evidence="8">
    <location>
        <begin position="37"/>
        <end position="179"/>
    </location>
</feature>
<dbReference type="Proteomes" id="UP000198949">
    <property type="component" value="Unassembled WGS sequence"/>
</dbReference>
<dbReference type="InterPro" id="IPR029149">
    <property type="entry name" value="Creatin/AminoP/Spt16_N"/>
</dbReference>
<dbReference type="InterPro" id="IPR052433">
    <property type="entry name" value="X-Pro_dipept-like"/>
</dbReference>
<keyword evidence="9" id="KW-0645">Protease</keyword>
<dbReference type="SMART" id="SM01011">
    <property type="entry name" value="AMP_N"/>
    <property type="match status" value="1"/>
</dbReference>
<dbReference type="RefSeq" id="WP_091028879.1">
    <property type="nucleotide sequence ID" value="NZ_FNAD01000002.1"/>
</dbReference>
<protein>
    <recommendedName>
        <fullName evidence="4">Xaa-Pro aminopeptidase</fullName>
        <ecNumber evidence="4">3.4.11.9</ecNumber>
    </recommendedName>
</protein>
<evidence type="ECO:0000256" key="5">
    <source>
        <dbReference type="ARBA" id="ARBA00022723"/>
    </source>
</evidence>
<dbReference type="PANTHER" id="PTHR43226">
    <property type="entry name" value="XAA-PRO AMINOPEPTIDASE 3"/>
    <property type="match status" value="1"/>
</dbReference>
<dbReference type="SUPFAM" id="SSF55920">
    <property type="entry name" value="Creatinase/aminopeptidase"/>
    <property type="match status" value="1"/>
</dbReference>
<keyword evidence="7" id="KW-0464">Manganese</keyword>
<dbReference type="GO" id="GO:0070006">
    <property type="term" value="F:metalloaminopeptidase activity"/>
    <property type="evidence" value="ECO:0007669"/>
    <property type="project" value="InterPro"/>
</dbReference>
<evidence type="ECO:0000259" key="8">
    <source>
        <dbReference type="SMART" id="SM01011"/>
    </source>
</evidence>
<evidence type="ECO:0000313" key="9">
    <source>
        <dbReference type="EMBL" id="SDD15367.1"/>
    </source>
</evidence>
<keyword evidence="6" id="KW-0378">Hydrolase</keyword>
<dbReference type="EMBL" id="FNAD01000002">
    <property type="protein sequence ID" value="SDD15367.1"/>
    <property type="molecule type" value="Genomic_DNA"/>
</dbReference>
<dbReference type="Gene3D" id="3.40.350.10">
    <property type="entry name" value="Creatinase/prolidase N-terminal domain"/>
    <property type="match status" value="1"/>
</dbReference>
<evidence type="ECO:0000256" key="7">
    <source>
        <dbReference type="ARBA" id="ARBA00023211"/>
    </source>
</evidence>
<sequence length="495" mass="54589">MAEKKSGERPHDPKFPEKFLNFMRTGWGPSDLDVAELPLAAYAARRREAVSAAFPGETVVVPTGAEKTRSNDTFFRFRAGSDFSWLTGDLDPEGVLVLHPNGSGHDAVLYRRPRKGTDSDEFFRSAKYGELWIGRKHSLEETSVLLGIEVRDVERLEGELTGVERGKARVLRGFDDALDRRFAAEEALKDDEGHPRLSRDGELAAVLSELRLVKDAWELAQLQEAVDITVRGFEDVARVLPVNGPIPERVLEGVFAARSRVEGNGLGYDSIVGAGSHATTLHWITNDGATVPGELILMDMGVENNRLYTADVTRTLPVSGTFTPLQRQVYDIVHASQQAGMDGIRPGTEFQDIHQACMRVLAEGLADLGILPGSVDEALDKESLIYRRWTLHGFGHMLGLDVHDCANSRPEHYYKGAVHEDFVLTVEPGLYFQANDELVPEELRGIGIRIEDDVRVTADGCENLSAGLPRSADDVETWLAEQREAGPRLAMPAEA</sequence>
<dbReference type="CDD" id="cd01087">
    <property type="entry name" value="Prolidase"/>
    <property type="match status" value="1"/>
</dbReference>
<accession>A0A1G6SGT2</accession>
<comment type="similarity">
    <text evidence="3">Belongs to the peptidase M24B family.</text>
</comment>
<evidence type="ECO:0000256" key="6">
    <source>
        <dbReference type="ARBA" id="ARBA00022801"/>
    </source>
</evidence>